<dbReference type="InterPro" id="IPR013766">
    <property type="entry name" value="Thioredoxin_domain"/>
</dbReference>
<evidence type="ECO:0000259" key="5">
    <source>
        <dbReference type="PROSITE" id="PS51532"/>
    </source>
</evidence>
<dbReference type="Gene3D" id="3.40.30.10">
    <property type="entry name" value="Glutaredoxin"/>
    <property type="match status" value="1"/>
</dbReference>
<name>A0AA39R9I9_9LECA</name>
<feature type="domain" description="PITH" evidence="5">
    <location>
        <begin position="123"/>
        <end position="325"/>
    </location>
</feature>
<feature type="region of interest" description="Disordered" evidence="3">
    <location>
        <begin position="166"/>
        <end position="187"/>
    </location>
</feature>
<dbReference type="GO" id="GO:0005737">
    <property type="term" value="C:cytoplasm"/>
    <property type="evidence" value="ECO:0007669"/>
    <property type="project" value="UniProtKB-ARBA"/>
</dbReference>
<dbReference type="PROSITE" id="PS51352">
    <property type="entry name" value="THIOREDOXIN_2"/>
    <property type="match status" value="1"/>
</dbReference>
<dbReference type="CDD" id="cd02947">
    <property type="entry name" value="TRX_family"/>
    <property type="match status" value="1"/>
</dbReference>
<reference evidence="6" key="1">
    <citation type="submission" date="2023-03" db="EMBL/GenBank/DDBJ databases">
        <title>Complete genome of Cladonia borealis.</title>
        <authorList>
            <person name="Park H."/>
        </authorList>
    </citation>
    <scope>NUCLEOTIDE SEQUENCE</scope>
    <source>
        <strain evidence="6">ANT050790</strain>
    </source>
</reference>
<evidence type="ECO:0000256" key="2">
    <source>
        <dbReference type="ARBA" id="ARBA00023157"/>
    </source>
</evidence>
<dbReference type="PROSITE" id="PS51532">
    <property type="entry name" value="PITH"/>
    <property type="match status" value="1"/>
</dbReference>
<gene>
    <name evidence="6" type="ORF">JMJ35_000817</name>
</gene>
<sequence>MSKTVHIGSPSQFTSLLQSSKIVVTDFYADWCGPCKQIAPIYEQLSAQLSRPSKITFAKVDTDKQKEVARTYGVTALPTFIIFKNSEIVESIKGADPRKLQAVVKKLSAEADSDGANGFGDWTAVNLPKGYSDVTDQVDVRGLDLLNSASEYGDARTLFLGTRPSALDTGKGKSKGSASDETEKKDWVESDTDEQLMLYVPFMSTLKVHTLHITSLPPKEGENVPMRPKTIQIYSNRAHVLGFDEAEDLPATQATTLTPRDWDEKTGTAKVELRFVKFQNVTSLVIFVVDGEGDGEKVRVDRLRIVGESGEKRELGKLEKIGDHD</sequence>
<evidence type="ECO:0000313" key="6">
    <source>
        <dbReference type="EMBL" id="KAK0516214.1"/>
    </source>
</evidence>
<evidence type="ECO:0000256" key="3">
    <source>
        <dbReference type="SAM" id="MobiDB-lite"/>
    </source>
</evidence>
<dbReference type="SUPFAM" id="SSF52833">
    <property type="entry name" value="Thioredoxin-like"/>
    <property type="match status" value="1"/>
</dbReference>
<dbReference type="Pfam" id="PF06201">
    <property type="entry name" value="PITH"/>
    <property type="match status" value="1"/>
</dbReference>
<dbReference type="InterPro" id="IPR037047">
    <property type="entry name" value="PITH_dom_sf"/>
</dbReference>
<evidence type="ECO:0000313" key="7">
    <source>
        <dbReference type="Proteomes" id="UP001166286"/>
    </source>
</evidence>
<keyword evidence="7" id="KW-1185">Reference proteome</keyword>
<dbReference type="SUPFAM" id="SSF49785">
    <property type="entry name" value="Galactose-binding domain-like"/>
    <property type="match status" value="1"/>
</dbReference>
<accession>A0AA39R9I9</accession>
<comment type="caution">
    <text evidence="6">The sequence shown here is derived from an EMBL/GenBank/DDBJ whole genome shotgun (WGS) entry which is preliminary data.</text>
</comment>
<organism evidence="6 7">
    <name type="scientific">Cladonia borealis</name>
    <dbReference type="NCBI Taxonomy" id="184061"/>
    <lineage>
        <taxon>Eukaryota</taxon>
        <taxon>Fungi</taxon>
        <taxon>Dikarya</taxon>
        <taxon>Ascomycota</taxon>
        <taxon>Pezizomycotina</taxon>
        <taxon>Lecanoromycetes</taxon>
        <taxon>OSLEUM clade</taxon>
        <taxon>Lecanoromycetidae</taxon>
        <taxon>Lecanorales</taxon>
        <taxon>Lecanorineae</taxon>
        <taxon>Cladoniaceae</taxon>
        <taxon>Cladonia</taxon>
    </lineage>
</organism>
<dbReference type="Gene3D" id="2.60.120.470">
    <property type="entry name" value="PITH domain"/>
    <property type="match status" value="1"/>
</dbReference>
<comment type="similarity">
    <text evidence="1">Belongs to the thioredoxin family.</text>
</comment>
<dbReference type="InterPro" id="IPR036249">
    <property type="entry name" value="Thioredoxin-like_sf"/>
</dbReference>
<dbReference type="PANTHER" id="PTHR46115">
    <property type="entry name" value="THIOREDOXIN-LIKE PROTEIN 1"/>
    <property type="match status" value="1"/>
</dbReference>
<dbReference type="PRINTS" id="PR00421">
    <property type="entry name" value="THIOREDOXIN"/>
</dbReference>
<keyword evidence="2" id="KW-1015">Disulfide bond</keyword>
<dbReference type="InterPro" id="IPR010400">
    <property type="entry name" value="PITH_dom"/>
</dbReference>
<evidence type="ECO:0000259" key="4">
    <source>
        <dbReference type="PROSITE" id="PS51352"/>
    </source>
</evidence>
<protein>
    <recommendedName>
        <fullName evidence="8">Thioredoxin</fullName>
    </recommendedName>
</protein>
<evidence type="ECO:0008006" key="8">
    <source>
        <dbReference type="Google" id="ProtNLM"/>
    </source>
</evidence>
<proteinExistence type="inferred from homology"/>
<dbReference type="InterPro" id="IPR017937">
    <property type="entry name" value="Thioredoxin_CS"/>
</dbReference>
<dbReference type="AlphaFoldDB" id="A0AA39R9I9"/>
<dbReference type="Proteomes" id="UP001166286">
    <property type="component" value="Unassembled WGS sequence"/>
</dbReference>
<dbReference type="PROSITE" id="PS00194">
    <property type="entry name" value="THIOREDOXIN_1"/>
    <property type="match status" value="1"/>
</dbReference>
<dbReference type="Pfam" id="PF00085">
    <property type="entry name" value="Thioredoxin"/>
    <property type="match status" value="1"/>
</dbReference>
<evidence type="ECO:0000256" key="1">
    <source>
        <dbReference type="ARBA" id="ARBA00008987"/>
    </source>
</evidence>
<feature type="domain" description="Thioredoxin" evidence="4">
    <location>
        <begin position="1"/>
        <end position="109"/>
    </location>
</feature>
<dbReference type="EMBL" id="JAFEKC020000002">
    <property type="protein sequence ID" value="KAK0516214.1"/>
    <property type="molecule type" value="Genomic_DNA"/>
</dbReference>
<dbReference type="InterPro" id="IPR008979">
    <property type="entry name" value="Galactose-bd-like_sf"/>
</dbReference>